<keyword evidence="3" id="KW-1185">Reference proteome</keyword>
<accession>A0A098L8S4</accession>
<feature type="transmembrane region" description="Helical" evidence="1">
    <location>
        <begin position="265"/>
        <end position="290"/>
    </location>
</feature>
<name>A0A098L8S4_9BACT</name>
<proteinExistence type="predicted"/>
<feature type="transmembrane region" description="Helical" evidence="1">
    <location>
        <begin position="97"/>
        <end position="115"/>
    </location>
</feature>
<sequence length="444" mass="50731">MALKDNNLFSNGLWLISSIGALISGAMALLHGTGLPVLANIISLSMAASFSFRKDSSLIFALLYSAYSYFFSLIYIFARLFERSERKEERTPQSYSLLFVTAIPVIITLIFFFIYRSANPYFDELAANIKFDFLSWGLIGFTIMGFVLLYGYFNQMDILSLLYKDLTSPDRLINDESTFSKPLLNINNENISGIVLFAMLNLLLFIVNIVDVYSLSVATEFPEGFQYSQVVHQGINSLILSIVIAIAIILFYFRGSLNFYENNTAIKILAVIWIIQNTILVITCGIKNFHYIDEHGLTYKRIGVYIYLIMTVAGLLTTFIKIASAKSNWFLFRKNAWVGYAVLMLSCLWNWDMLIVKYNLSGIAAKTDLIYNVSLSDAGLPDLISYCKKNPQQMRDNKSFLIALDIRKKAFIKEFEDRDWQSWNMDDDDIYHELKSMESLPGIF</sequence>
<dbReference type="InterPro" id="IPR025291">
    <property type="entry name" value="DUF4153"/>
</dbReference>
<protein>
    <submittedName>
        <fullName evidence="2">Uncharacterized protein</fullName>
    </submittedName>
</protein>
<dbReference type="eggNOG" id="ENOG502Z8CA">
    <property type="taxonomic scope" value="Bacteria"/>
</dbReference>
<comment type="caution">
    <text evidence="2">The sequence shown here is derived from an EMBL/GenBank/DDBJ whole genome shotgun (WGS) entry which is preliminary data.</text>
</comment>
<dbReference type="EMBL" id="BBLT01000001">
    <property type="protein sequence ID" value="GAL82942.1"/>
    <property type="molecule type" value="Genomic_DNA"/>
</dbReference>
<dbReference type="Proteomes" id="UP000030185">
    <property type="component" value="Unassembled WGS sequence"/>
</dbReference>
<feature type="transmembrane region" description="Helical" evidence="1">
    <location>
        <begin position="191"/>
        <end position="210"/>
    </location>
</feature>
<dbReference type="STRING" id="153721.MYP_168"/>
<dbReference type="Pfam" id="PF13687">
    <property type="entry name" value="DUF4153"/>
    <property type="match status" value="1"/>
</dbReference>
<feature type="transmembrane region" description="Helical" evidence="1">
    <location>
        <begin position="335"/>
        <end position="351"/>
    </location>
</feature>
<feature type="transmembrane region" description="Helical" evidence="1">
    <location>
        <begin position="135"/>
        <end position="153"/>
    </location>
</feature>
<reference evidence="2 3" key="1">
    <citation type="submission" date="2014-09" db="EMBL/GenBank/DDBJ databases">
        <title>Sporocytophaga myxococcoides PG-01 genome sequencing.</title>
        <authorList>
            <person name="Liu L."/>
            <person name="Gao P.J."/>
            <person name="Chen G.J."/>
            <person name="Wang L.S."/>
        </authorList>
    </citation>
    <scope>NUCLEOTIDE SEQUENCE [LARGE SCALE GENOMIC DNA]</scope>
    <source>
        <strain evidence="2 3">PG-01</strain>
    </source>
</reference>
<keyword evidence="1" id="KW-0472">Membrane</keyword>
<evidence type="ECO:0000313" key="2">
    <source>
        <dbReference type="EMBL" id="GAL82942.1"/>
    </source>
</evidence>
<keyword evidence="1" id="KW-0812">Transmembrane</keyword>
<organism evidence="2 3">
    <name type="scientific">Sporocytophaga myxococcoides</name>
    <dbReference type="NCBI Taxonomy" id="153721"/>
    <lineage>
        <taxon>Bacteria</taxon>
        <taxon>Pseudomonadati</taxon>
        <taxon>Bacteroidota</taxon>
        <taxon>Cytophagia</taxon>
        <taxon>Cytophagales</taxon>
        <taxon>Cytophagaceae</taxon>
        <taxon>Sporocytophaga</taxon>
    </lineage>
</organism>
<gene>
    <name evidence="2" type="ORF">MYP_168</name>
</gene>
<dbReference type="AlphaFoldDB" id="A0A098L8S4"/>
<evidence type="ECO:0000256" key="1">
    <source>
        <dbReference type="SAM" id="Phobius"/>
    </source>
</evidence>
<feature type="transmembrane region" description="Helical" evidence="1">
    <location>
        <begin position="58"/>
        <end position="77"/>
    </location>
</feature>
<evidence type="ECO:0000313" key="3">
    <source>
        <dbReference type="Proteomes" id="UP000030185"/>
    </source>
</evidence>
<feature type="transmembrane region" description="Helical" evidence="1">
    <location>
        <begin position="302"/>
        <end position="323"/>
    </location>
</feature>
<feature type="transmembrane region" description="Helical" evidence="1">
    <location>
        <begin position="12"/>
        <end position="30"/>
    </location>
</feature>
<keyword evidence="1" id="KW-1133">Transmembrane helix</keyword>
<feature type="transmembrane region" description="Helical" evidence="1">
    <location>
        <begin position="230"/>
        <end position="253"/>
    </location>
</feature>